<feature type="compositionally biased region" description="Low complexity" evidence="1">
    <location>
        <begin position="100"/>
        <end position="113"/>
    </location>
</feature>
<feature type="compositionally biased region" description="Low complexity" evidence="1">
    <location>
        <begin position="695"/>
        <end position="704"/>
    </location>
</feature>
<feature type="region of interest" description="Disordered" evidence="1">
    <location>
        <begin position="139"/>
        <end position="184"/>
    </location>
</feature>
<feature type="region of interest" description="Disordered" evidence="1">
    <location>
        <begin position="548"/>
        <end position="604"/>
    </location>
</feature>
<organism evidence="2 3">
    <name type="scientific">Moesziomyces aphidis</name>
    <name type="common">Pseudozyma aphidis</name>
    <dbReference type="NCBI Taxonomy" id="84754"/>
    <lineage>
        <taxon>Eukaryota</taxon>
        <taxon>Fungi</taxon>
        <taxon>Dikarya</taxon>
        <taxon>Basidiomycota</taxon>
        <taxon>Ustilaginomycotina</taxon>
        <taxon>Ustilaginomycetes</taxon>
        <taxon>Ustilaginales</taxon>
        <taxon>Ustilaginaceae</taxon>
        <taxon>Moesziomyces</taxon>
    </lineage>
</organism>
<dbReference type="AlphaFoldDB" id="W3VIY9"/>
<dbReference type="OrthoDB" id="2555742at2759"/>
<dbReference type="Proteomes" id="UP000019462">
    <property type="component" value="Unassembled WGS sequence"/>
</dbReference>
<proteinExistence type="predicted"/>
<protein>
    <submittedName>
        <fullName evidence="2">Uncharacterized protein</fullName>
    </submittedName>
</protein>
<accession>W3VIY9</accession>
<evidence type="ECO:0000313" key="3">
    <source>
        <dbReference type="Proteomes" id="UP000019462"/>
    </source>
</evidence>
<evidence type="ECO:0000313" key="2">
    <source>
        <dbReference type="EMBL" id="ETS61638.1"/>
    </source>
</evidence>
<dbReference type="HOGENOM" id="CLU_011783_0_0_1"/>
<keyword evidence="3" id="KW-1185">Reference proteome</keyword>
<comment type="caution">
    <text evidence="2">The sequence shown here is derived from an EMBL/GenBank/DDBJ whole genome shotgun (WGS) entry which is preliminary data.</text>
</comment>
<name>W3VIY9_MOEAP</name>
<feature type="compositionally biased region" description="Polar residues" evidence="1">
    <location>
        <begin position="661"/>
        <end position="673"/>
    </location>
</feature>
<evidence type="ECO:0000256" key="1">
    <source>
        <dbReference type="SAM" id="MobiDB-lite"/>
    </source>
</evidence>
<dbReference type="Gene3D" id="3.40.630.30">
    <property type="match status" value="1"/>
</dbReference>
<dbReference type="SUPFAM" id="SSF55729">
    <property type="entry name" value="Acyl-CoA N-acyltransferases (Nat)"/>
    <property type="match status" value="1"/>
</dbReference>
<dbReference type="EMBL" id="AWNI01000014">
    <property type="protein sequence ID" value="ETS61638.1"/>
    <property type="molecule type" value="Genomic_DNA"/>
</dbReference>
<feature type="compositionally biased region" description="Polar residues" evidence="1">
    <location>
        <begin position="590"/>
        <end position="604"/>
    </location>
</feature>
<reference evidence="2 3" key="1">
    <citation type="journal article" date="2014" name="Genome Announc.">
        <title>Genome sequence of the basidiomycetous fungus Pseudozyma aphidis DSM70725, an efficient producer of biosurfactant mannosylerythritol lipids.</title>
        <authorList>
            <person name="Lorenz S."/>
            <person name="Guenther M."/>
            <person name="Grumaz C."/>
            <person name="Rupp S."/>
            <person name="Zibek S."/>
            <person name="Sohn K."/>
        </authorList>
    </citation>
    <scope>NUCLEOTIDE SEQUENCE [LARGE SCALE GENOMIC DNA]</scope>
    <source>
        <strain evidence="3">ATCC 32657 / CBS 517.83 / DSM 70725 / JCM 10318 / NBRC 10182 / NRRL Y-7954 / St-0401</strain>
    </source>
</reference>
<feature type="compositionally biased region" description="Basic and acidic residues" evidence="1">
    <location>
        <begin position="551"/>
        <end position="568"/>
    </location>
</feature>
<feature type="region of interest" description="Disordered" evidence="1">
    <location>
        <begin position="652"/>
        <end position="747"/>
    </location>
</feature>
<gene>
    <name evidence="2" type="ORF">PaG_04131</name>
</gene>
<sequence length="1009" mass="106924">MSFEAESTLQEQMAGPSRPRFTGWLTMAPEVDPTPAPAAPSAQPTVETNNATASGSSSAQPVASTHGFGYLGQQIKLPQRKKRRATFQVGSPGLSEDEGGSASSSLSSHASSDAPDFDVRASFAPMPVYGKKPNAAPLSSYQGVGDQGQAGTVKQSGLHNRAVADTQAQQSSSDDEADGLSFGGRRWKGKTVHAVELELEALRDERLMSHAPDAAYLASRLEGVRRNLEIEERKPSYVPYDEDVLTDDEEVALAPDASDVVRQLYPFQHPHVGLGDAPPMPHRPVSNASSVSLVEGETPHDLDFGLQFEGSAPIEQASQEIKIHDPDEVAMPPLPAHLAPHSAKQIDPAARAAALDSRIEVRALRRGDLEQVRDLHAFHGDSDRVSHHMASLTLSSCPLSSPVDSTIRGSPSGPMAHLAGGAPRANFEISIVGGIALPRRARLAPSSPELEAQPRARAWPIRRTGLRSGPAVPQRFFFDPFPALRPPLPAPRSWLGPRVLEIAAPRSSAIFRRRRRQGLANPSLAQRCRHRHSTALLTLLLAGESLAASGVDHEPSSPRRVAPVDDRHSRHFPTELSRFADGPAMRLAPATSSDRTSLSPDHGETYTSTASFLLRLLVDDRHVCLVAVAKPIPEPAAPLPAAADLVGLAARRGEEADSLPGSPQSTSPASLSASDDEASTGLKSLQLDAARAAESSDQSSLSSSPGHGGRATTSSLFSAVGPGAGLVPTAPHTRMISPRGRDGRINNTPATSVFSDIFAERGATVHKPVLADLPGPTDMASAPVKKVMSIPPPRGADARAVEAETILGVVSAHLSVVAAPSEDHLWFGGGSGKKAVEDASALVDVHVLTLATAPEERGQGLGAKLLAALHAECMHKARHMAMRMRNPRAVPVVAPLSPRFIDESTLMASMGASGSKSPYLRGVVGCSLAQLRDSKPGGKYLARTFLEVHPSNMHAIALYRAHGFQAPADDTAAVKRGFYRGDTRIATAERTKRGGTDAWILQRFDGPIP</sequence>
<feature type="compositionally biased region" description="Low complexity" evidence="1">
    <location>
        <begin position="39"/>
        <end position="59"/>
    </location>
</feature>
<feature type="compositionally biased region" description="Polar residues" evidence="1">
    <location>
        <begin position="149"/>
        <end position="158"/>
    </location>
</feature>
<dbReference type="CDD" id="cd04301">
    <property type="entry name" value="NAT_SF"/>
    <property type="match status" value="1"/>
</dbReference>
<feature type="compositionally biased region" description="Polar residues" evidence="1">
    <location>
        <begin position="1"/>
        <end position="11"/>
    </location>
</feature>
<feature type="region of interest" description="Disordered" evidence="1">
    <location>
        <begin position="1"/>
        <end position="118"/>
    </location>
</feature>
<dbReference type="InterPro" id="IPR016181">
    <property type="entry name" value="Acyl_CoA_acyltransferase"/>
</dbReference>